<dbReference type="CDD" id="cd00093">
    <property type="entry name" value="HTH_XRE"/>
    <property type="match status" value="1"/>
</dbReference>
<evidence type="ECO:0000313" key="2">
    <source>
        <dbReference type="EMBL" id="SDB12560.1"/>
    </source>
</evidence>
<evidence type="ECO:0000313" key="3">
    <source>
        <dbReference type="Proteomes" id="UP000199228"/>
    </source>
</evidence>
<dbReference type="Gene3D" id="1.10.260.40">
    <property type="entry name" value="lambda repressor-like DNA-binding domains"/>
    <property type="match status" value="1"/>
</dbReference>
<dbReference type="InterPro" id="IPR001387">
    <property type="entry name" value="Cro/C1-type_HTH"/>
</dbReference>
<dbReference type="SMART" id="SM00530">
    <property type="entry name" value="HTH_XRE"/>
    <property type="match status" value="1"/>
</dbReference>
<protein>
    <submittedName>
        <fullName evidence="2">DNA-binding transcriptional regulator, XRE-family HTH domain</fullName>
    </submittedName>
</protein>
<dbReference type="InterPro" id="IPR010982">
    <property type="entry name" value="Lambda_DNA-bd_dom_sf"/>
</dbReference>
<dbReference type="SUPFAM" id="SSF47413">
    <property type="entry name" value="lambda repressor-like DNA-binding domains"/>
    <property type="match status" value="1"/>
</dbReference>
<sequence>MEYPIIDVVKTGERIRELRISHHLTVAQVSEYMGFNSEQAVYKWQRGDSLPTVDNMYALSRLFDTTIDDIICGDRDNESVHREKEEQAEAEASACCFYLDYLAVNSSGLQYLSGLYAIPTFHTAVR</sequence>
<dbReference type="Proteomes" id="UP000199228">
    <property type="component" value="Unassembled WGS sequence"/>
</dbReference>
<gene>
    <name evidence="2" type="ORF">SAMN02910417_00956</name>
</gene>
<evidence type="ECO:0000259" key="1">
    <source>
        <dbReference type="PROSITE" id="PS50943"/>
    </source>
</evidence>
<dbReference type="PROSITE" id="PS50943">
    <property type="entry name" value="HTH_CROC1"/>
    <property type="match status" value="1"/>
</dbReference>
<dbReference type="EMBL" id="FMXR01000007">
    <property type="protein sequence ID" value="SDB12560.1"/>
    <property type="molecule type" value="Genomic_DNA"/>
</dbReference>
<dbReference type="GO" id="GO:0003677">
    <property type="term" value="F:DNA binding"/>
    <property type="evidence" value="ECO:0007669"/>
    <property type="project" value="UniProtKB-KW"/>
</dbReference>
<reference evidence="2 3" key="1">
    <citation type="submission" date="2016-10" db="EMBL/GenBank/DDBJ databases">
        <authorList>
            <person name="de Groot N.N."/>
        </authorList>
    </citation>
    <scope>NUCLEOTIDE SEQUENCE [LARGE SCALE GENOMIC DNA]</scope>
    <source>
        <strain evidence="2 3">DSM 3217</strain>
    </source>
</reference>
<feature type="domain" description="HTH cro/C1-type" evidence="1">
    <location>
        <begin position="15"/>
        <end position="70"/>
    </location>
</feature>
<dbReference type="Pfam" id="PF01381">
    <property type="entry name" value="HTH_3"/>
    <property type="match status" value="1"/>
</dbReference>
<dbReference type="RefSeq" id="WP_090172781.1">
    <property type="nucleotide sequence ID" value="NZ_FMXR01000007.1"/>
</dbReference>
<keyword evidence="3" id="KW-1185">Reference proteome</keyword>
<accession>A0A1G6AVY4</accession>
<proteinExistence type="predicted"/>
<keyword evidence="2" id="KW-0238">DNA-binding</keyword>
<organism evidence="2 3">
    <name type="scientific">Eubacterium oxidoreducens</name>
    <dbReference type="NCBI Taxonomy" id="1732"/>
    <lineage>
        <taxon>Bacteria</taxon>
        <taxon>Bacillati</taxon>
        <taxon>Bacillota</taxon>
        <taxon>Clostridia</taxon>
        <taxon>Eubacteriales</taxon>
        <taxon>Eubacteriaceae</taxon>
        <taxon>Eubacterium</taxon>
    </lineage>
</organism>
<name>A0A1G6AVY4_EUBOX</name>
<dbReference type="OrthoDB" id="2044565at2"/>
<dbReference type="STRING" id="1732.SAMN02910417_00956"/>
<dbReference type="AlphaFoldDB" id="A0A1G6AVY4"/>